<accession>A0A7C3MIX3</accession>
<keyword evidence="1" id="KW-0238">DNA-binding</keyword>
<evidence type="ECO:0000313" key="2">
    <source>
        <dbReference type="EMBL" id="HFX13394.1"/>
    </source>
</evidence>
<dbReference type="AlphaFoldDB" id="A0A7C3MIX3"/>
<dbReference type="GO" id="GO:0003677">
    <property type="term" value="F:DNA binding"/>
    <property type="evidence" value="ECO:0007669"/>
    <property type="project" value="UniProtKB-KW"/>
</dbReference>
<dbReference type="Pfam" id="PF02082">
    <property type="entry name" value="Rrf2"/>
    <property type="match status" value="1"/>
</dbReference>
<reference evidence="2" key="1">
    <citation type="journal article" date="2020" name="mSystems">
        <title>Genome- and Community-Level Interaction Insights into Carbon Utilization and Element Cycling Functions of Hydrothermarchaeota in Hydrothermal Sediment.</title>
        <authorList>
            <person name="Zhou Z."/>
            <person name="Liu Y."/>
            <person name="Xu W."/>
            <person name="Pan J."/>
            <person name="Luo Z.H."/>
            <person name="Li M."/>
        </authorList>
    </citation>
    <scope>NUCLEOTIDE SEQUENCE [LARGE SCALE GENOMIC DNA]</scope>
    <source>
        <strain evidence="2">SpSt-81</strain>
    </source>
</reference>
<dbReference type="Gene3D" id="1.10.10.10">
    <property type="entry name" value="Winged helix-like DNA-binding domain superfamily/Winged helix DNA-binding domain"/>
    <property type="match status" value="1"/>
</dbReference>
<comment type="caution">
    <text evidence="2">The sequence shown here is derived from an EMBL/GenBank/DDBJ whole genome shotgun (WGS) entry which is preliminary data.</text>
</comment>
<evidence type="ECO:0000256" key="1">
    <source>
        <dbReference type="ARBA" id="ARBA00023125"/>
    </source>
</evidence>
<dbReference type="PROSITE" id="PS51197">
    <property type="entry name" value="HTH_RRF2_2"/>
    <property type="match status" value="1"/>
</dbReference>
<dbReference type="InterPro" id="IPR036390">
    <property type="entry name" value="WH_DNA-bd_sf"/>
</dbReference>
<dbReference type="PANTHER" id="PTHR33221:SF5">
    <property type="entry name" value="HTH-TYPE TRANSCRIPTIONAL REGULATOR ISCR"/>
    <property type="match status" value="1"/>
</dbReference>
<organism evidence="2">
    <name type="scientific">Dictyoglomus thermophilum</name>
    <dbReference type="NCBI Taxonomy" id="14"/>
    <lineage>
        <taxon>Bacteria</taxon>
        <taxon>Pseudomonadati</taxon>
        <taxon>Dictyoglomota</taxon>
        <taxon>Dictyoglomia</taxon>
        <taxon>Dictyoglomales</taxon>
        <taxon>Dictyoglomaceae</taxon>
        <taxon>Dictyoglomus</taxon>
    </lineage>
</organism>
<dbReference type="InterPro" id="IPR000944">
    <property type="entry name" value="Tscrpt_reg_Rrf2"/>
</dbReference>
<proteinExistence type="predicted"/>
<dbReference type="GO" id="GO:0005829">
    <property type="term" value="C:cytosol"/>
    <property type="evidence" value="ECO:0007669"/>
    <property type="project" value="TreeGrafter"/>
</dbReference>
<dbReference type="InterPro" id="IPR036388">
    <property type="entry name" value="WH-like_DNA-bd_sf"/>
</dbReference>
<dbReference type="PANTHER" id="PTHR33221">
    <property type="entry name" value="WINGED HELIX-TURN-HELIX TRANSCRIPTIONAL REGULATOR, RRF2 FAMILY"/>
    <property type="match status" value="1"/>
</dbReference>
<sequence>MFKVSAKIEYGLRAMILLGLNYNIGRLSLSEIANSEKISKEFLAQLMLDLRKANLVESYKGITGGYSLTRHPREITLKEILEALVGPIQIIECIHENNLCDKQNLCVTKNIWEFIEIKILDLFNNITLQDLITGNIRKEANISL</sequence>
<dbReference type="SUPFAM" id="SSF46785">
    <property type="entry name" value="Winged helix' DNA-binding domain"/>
    <property type="match status" value="1"/>
</dbReference>
<dbReference type="GO" id="GO:0003700">
    <property type="term" value="F:DNA-binding transcription factor activity"/>
    <property type="evidence" value="ECO:0007669"/>
    <property type="project" value="TreeGrafter"/>
</dbReference>
<protein>
    <submittedName>
        <fullName evidence="2">Rrf2 family transcriptional regulator</fullName>
    </submittedName>
</protein>
<dbReference type="NCBIfam" id="TIGR00738">
    <property type="entry name" value="rrf2_super"/>
    <property type="match status" value="1"/>
</dbReference>
<dbReference type="EMBL" id="DTIN01000014">
    <property type="protein sequence ID" value="HFX13394.1"/>
    <property type="molecule type" value="Genomic_DNA"/>
</dbReference>
<name>A0A7C3MIX3_DICTH</name>
<gene>
    <name evidence="2" type="ORF">ENW00_04430</name>
</gene>